<keyword evidence="15" id="KW-1185">Reference proteome</keyword>
<keyword evidence="6" id="KW-0408">Iron</keyword>
<dbReference type="InterPro" id="IPR003482">
    <property type="entry name" value="Whib"/>
</dbReference>
<evidence type="ECO:0000256" key="6">
    <source>
        <dbReference type="ARBA" id="ARBA00023004"/>
    </source>
</evidence>
<keyword evidence="8" id="KW-0805">Transcription regulation</keyword>
<keyword evidence="9" id="KW-0238">DNA-binding</keyword>
<feature type="compositionally biased region" description="Basic and acidic residues" evidence="12">
    <location>
        <begin position="77"/>
        <end position="90"/>
    </location>
</feature>
<evidence type="ECO:0000259" key="13">
    <source>
        <dbReference type="PROSITE" id="PS51674"/>
    </source>
</evidence>
<reference evidence="15" key="1">
    <citation type="journal article" date="2019" name="Int. J. Syst. Evol. Microbiol.">
        <title>The Global Catalogue of Microorganisms (GCM) 10K type strain sequencing project: providing services to taxonomists for standard genome sequencing and annotation.</title>
        <authorList>
            <consortium name="The Broad Institute Genomics Platform"/>
            <consortium name="The Broad Institute Genome Sequencing Center for Infectious Disease"/>
            <person name="Wu L."/>
            <person name="Ma J."/>
        </authorList>
    </citation>
    <scope>NUCLEOTIDE SEQUENCE [LARGE SCALE GENOMIC DNA]</scope>
    <source>
        <strain evidence="15">JCM 4602</strain>
    </source>
</reference>
<evidence type="ECO:0000256" key="2">
    <source>
        <dbReference type="ARBA" id="ARBA00004496"/>
    </source>
</evidence>
<organism evidence="14 15">
    <name type="scientific">Streptomyces rubiginosohelvolus</name>
    <dbReference type="NCBI Taxonomy" id="67362"/>
    <lineage>
        <taxon>Bacteria</taxon>
        <taxon>Bacillati</taxon>
        <taxon>Actinomycetota</taxon>
        <taxon>Actinomycetes</taxon>
        <taxon>Kitasatosporales</taxon>
        <taxon>Streptomycetaceae</taxon>
        <taxon>Streptomyces</taxon>
    </lineage>
</organism>
<evidence type="ECO:0000256" key="7">
    <source>
        <dbReference type="ARBA" id="ARBA00023014"/>
    </source>
</evidence>
<evidence type="ECO:0000256" key="9">
    <source>
        <dbReference type="ARBA" id="ARBA00023125"/>
    </source>
</evidence>
<evidence type="ECO:0000256" key="4">
    <source>
        <dbReference type="ARBA" id="ARBA00022485"/>
    </source>
</evidence>
<keyword evidence="5" id="KW-0479">Metal-binding</keyword>
<evidence type="ECO:0000256" key="12">
    <source>
        <dbReference type="SAM" id="MobiDB-lite"/>
    </source>
</evidence>
<dbReference type="EMBL" id="BMUW01000004">
    <property type="protein sequence ID" value="GGZ51481.1"/>
    <property type="molecule type" value="Genomic_DNA"/>
</dbReference>
<dbReference type="InterPro" id="IPR034768">
    <property type="entry name" value="4FE4S_WBL"/>
</dbReference>
<proteinExistence type="inferred from homology"/>
<keyword evidence="10" id="KW-1015">Disulfide bond</keyword>
<accession>A0ABQ3BN56</accession>
<keyword evidence="7" id="KW-0411">Iron-sulfur</keyword>
<evidence type="ECO:0000256" key="1">
    <source>
        <dbReference type="ARBA" id="ARBA00001966"/>
    </source>
</evidence>
<evidence type="ECO:0000313" key="15">
    <source>
        <dbReference type="Proteomes" id="UP000624183"/>
    </source>
</evidence>
<evidence type="ECO:0000313" key="14">
    <source>
        <dbReference type="EMBL" id="GGZ51481.1"/>
    </source>
</evidence>
<feature type="region of interest" description="Disordered" evidence="12">
    <location>
        <begin position="63"/>
        <end position="98"/>
    </location>
</feature>
<keyword evidence="4" id="KW-0004">4Fe-4S</keyword>
<dbReference type="PROSITE" id="PS51674">
    <property type="entry name" value="4FE4S_WBL"/>
    <property type="match status" value="1"/>
</dbReference>
<protein>
    <submittedName>
        <fullName evidence="14">Transcriptional regulator WhiB</fullName>
    </submittedName>
</protein>
<name>A0ABQ3BN56_9ACTN</name>
<evidence type="ECO:0000256" key="5">
    <source>
        <dbReference type="ARBA" id="ARBA00022723"/>
    </source>
</evidence>
<evidence type="ECO:0000256" key="8">
    <source>
        <dbReference type="ARBA" id="ARBA00023015"/>
    </source>
</evidence>
<keyword evidence="11" id="KW-0804">Transcription</keyword>
<dbReference type="PANTHER" id="PTHR38839">
    <property type="entry name" value="TRANSCRIPTIONAL REGULATOR WHID-RELATED"/>
    <property type="match status" value="1"/>
</dbReference>
<comment type="similarity">
    <text evidence="3">Belongs to the WhiB family.</text>
</comment>
<evidence type="ECO:0000256" key="11">
    <source>
        <dbReference type="ARBA" id="ARBA00023163"/>
    </source>
</evidence>
<comment type="cofactor">
    <cofactor evidence="1">
        <name>[4Fe-4S] cluster</name>
        <dbReference type="ChEBI" id="CHEBI:49883"/>
    </cofactor>
</comment>
<evidence type="ECO:0000256" key="10">
    <source>
        <dbReference type="ARBA" id="ARBA00023157"/>
    </source>
</evidence>
<evidence type="ECO:0000256" key="3">
    <source>
        <dbReference type="ARBA" id="ARBA00006597"/>
    </source>
</evidence>
<dbReference type="Pfam" id="PF02467">
    <property type="entry name" value="Whib"/>
    <property type="match status" value="1"/>
</dbReference>
<dbReference type="Proteomes" id="UP000624183">
    <property type="component" value="Unassembled WGS sequence"/>
</dbReference>
<comment type="caution">
    <text evidence="14">The sequence shown here is derived from an EMBL/GenBank/DDBJ whole genome shotgun (WGS) entry which is preliminary data.</text>
</comment>
<sequence length="98" mass="10822">MTPTTIPWGLAACLGTDTEVWFAEGNSALANADRAEAKAVCARCPIRTDCLVTAIAEERGLSESSRYGIRGGKSPKQRYEMERRYVERHPPPKQQRAA</sequence>
<comment type="subcellular location">
    <subcellularLocation>
        <location evidence="2">Cytoplasm</location>
    </subcellularLocation>
</comment>
<feature type="domain" description="4Fe-4S Wbl-type" evidence="13">
    <location>
        <begin position="12"/>
        <end position="80"/>
    </location>
</feature>
<gene>
    <name evidence="14" type="primary">whiB</name>
    <name evidence="14" type="ORF">GCM10010328_27650</name>
</gene>